<dbReference type="GeneID" id="80549587"/>
<accession>A0A286M3N5</accession>
<protein>
    <submittedName>
        <fullName evidence="2">Uncharacterized protein</fullName>
    </submittedName>
</protein>
<reference evidence="2 3" key="1">
    <citation type="journal article" date="2017" name="Nat. Commun.">
        <title>A dsRNA virus with filamentous viral particles.</title>
        <authorList>
            <person name="Jia H."/>
            <person name="Dong K."/>
            <person name="Zhou L."/>
            <person name="Wang G."/>
            <person name="Hong N."/>
            <person name="Jiang D."/>
            <person name="Xu W."/>
        </authorList>
    </citation>
    <scope>NUCLEOTIDE SEQUENCE [LARGE SCALE GENOMIC DNA]</scope>
    <source>
        <strain evidence="2 3">LT-3-1</strain>
    </source>
</reference>
<organism evidence="2 3">
    <name type="scientific">Colletotrichum camelliae filamentous virus 1</name>
    <dbReference type="NCBI Taxonomy" id="2029458"/>
    <lineage>
        <taxon>Viruses</taxon>
        <taxon>Riboviria</taxon>
        <taxon>Riboviria incertae sedis</taxon>
        <taxon>Polymycoviridae</taxon>
        <taxon>Polymycovirus</taxon>
        <taxon>Polymycovirus colletotrichi</taxon>
        <taxon>Colletotrichum camelliae polymycovirus 1</taxon>
    </lineage>
</organism>
<feature type="region of interest" description="Disordered" evidence="1">
    <location>
        <begin position="187"/>
        <end position="209"/>
    </location>
</feature>
<dbReference type="Proteomes" id="UP000500971">
    <property type="component" value="Genome"/>
</dbReference>
<proteinExistence type="predicted"/>
<dbReference type="KEGG" id="vg:80549587"/>
<name>A0A286M3N5_9VIRU</name>
<dbReference type="EMBL" id="KX778772">
    <property type="protein sequence ID" value="ASV63099.1"/>
    <property type="molecule type" value="Genomic_RNA"/>
</dbReference>
<sequence length="209" mass="23152">MVNEVISNAEVGPGITMVRLGRDDMEGVISDFTRTHILDPRFSLSFCIAIYNVIQYPEGYEVADKGNSFGRIVIIADYEWRGLEKDLAIGVWFPDLKAFCFVDLHPVLSDPPNLRPNCWVDVLTGVAGQGVIVTALLGASARLLQDRYLHKSPDKFSCRYEDDSKLPGVQFAGRNVEYNRMAHGLAVPTSADEGGSVLYPDYDSSEESE</sequence>
<dbReference type="RefSeq" id="YP_010839674.1">
    <property type="nucleotide sequence ID" value="NC_078030.1"/>
</dbReference>
<evidence type="ECO:0000256" key="1">
    <source>
        <dbReference type="SAM" id="MobiDB-lite"/>
    </source>
</evidence>
<evidence type="ECO:0000313" key="3">
    <source>
        <dbReference type="Proteomes" id="UP000500971"/>
    </source>
</evidence>
<evidence type="ECO:0000313" key="2">
    <source>
        <dbReference type="EMBL" id="ASV63099.1"/>
    </source>
</evidence>
<keyword evidence="3" id="KW-1185">Reference proteome</keyword>